<dbReference type="Gene3D" id="3.30.730.10">
    <property type="entry name" value="AP2/ERF domain"/>
    <property type="match status" value="1"/>
</dbReference>
<sequence>MENFKKSPIKSWRKGPTRGKGGPQNSTCEYRGVRQRTWGKWVAEIREPKKRTRLWLGSFATAEEAAMAYDEAALRLYGPEAHLNLPHLHSRLMPSPMKPQKLMSWVPSKNFMSMFPSTGILNLSAQHNVHVIHQKLQEFKKKHANNSAHQMHQQQTSPVSSPLPASVKQVQDVPHQTSAEETLSSVTAELSASDERDQASQPLPRIQLKQIDLKEFLQQLGLMKEEGGGADGGDTASSSLIPEVASLETNVPDHFEISMFDQQQQQQQHLNWDELLEVQSLEAHKFDYQQDFELDMHEDLMSFSASIWDFNI</sequence>
<dbReference type="PRINTS" id="PR00367">
    <property type="entry name" value="ETHRSPELEMNT"/>
</dbReference>
<dbReference type="PANTHER" id="PTHR31241">
    <property type="entry name" value="DEHYDRATION-RESPONSIVE ELEMENT-BINDING PROTEIN 2C"/>
    <property type="match status" value="1"/>
</dbReference>
<dbReference type="InterPro" id="IPR016177">
    <property type="entry name" value="DNA-bd_dom_sf"/>
</dbReference>
<dbReference type="SMR" id="A0A5K1EJM7"/>
<dbReference type="GO" id="GO:0000976">
    <property type="term" value="F:transcription cis-regulatory region binding"/>
    <property type="evidence" value="ECO:0007669"/>
    <property type="project" value="TreeGrafter"/>
</dbReference>
<evidence type="ECO:0000256" key="5">
    <source>
        <dbReference type="ARBA" id="ARBA00023242"/>
    </source>
</evidence>
<dbReference type="SMART" id="SM00380">
    <property type="entry name" value="AP2"/>
    <property type="match status" value="1"/>
</dbReference>
<feature type="compositionally biased region" description="Polar residues" evidence="7">
    <location>
        <begin position="174"/>
        <end position="190"/>
    </location>
</feature>
<name>A0A5K1EJM7_9MAGN</name>
<dbReference type="CDD" id="cd00018">
    <property type="entry name" value="AP2"/>
    <property type="match status" value="1"/>
</dbReference>
<dbReference type="Pfam" id="PF00847">
    <property type="entry name" value="AP2"/>
    <property type="match status" value="1"/>
</dbReference>
<comment type="subcellular location">
    <subcellularLocation>
        <location evidence="1">Nucleus</location>
    </subcellularLocation>
</comment>
<keyword evidence="5" id="KW-0539">Nucleus</keyword>
<keyword evidence="4" id="KW-0804">Transcription</keyword>
<evidence type="ECO:0000256" key="7">
    <source>
        <dbReference type="SAM" id="MobiDB-lite"/>
    </source>
</evidence>
<reference evidence="9" key="1">
    <citation type="submission" date="2019-09" db="EMBL/GenBank/DDBJ databases">
        <authorList>
            <person name="Zhang L."/>
        </authorList>
    </citation>
    <scope>NUCLEOTIDE SEQUENCE</scope>
</reference>
<dbReference type="InterPro" id="IPR001471">
    <property type="entry name" value="AP2/ERF_dom"/>
</dbReference>
<organism evidence="9">
    <name type="scientific">Nymphaea colorata</name>
    <name type="common">pocket water lily</name>
    <dbReference type="NCBI Taxonomy" id="210225"/>
    <lineage>
        <taxon>Eukaryota</taxon>
        <taxon>Viridiplantae</taxon>
        <taxon>Streptophyta</taxon>
        <taxon>Embryophyta</taxon>
        <taxon>Tracheophyta</taxon>
        <taxon>Spermatophyta</taxon>
        <taxon>Magnoliopsida</taxon>
        <taxon>Nymphaeales</taxon>
        <taxon>Nymphaeaceae</taxon>
        <taxon>Nymphaea</taxon>
    </lineage>
</organism>
<gene>
    <name evidence="9" type="ORF">NYM_LOCUS21421</name>
</gene>
<feature type="region of interest" description="Disordered" evidence="7">
    <location>
        <begin position="1"/>
        <end position="28"/>
    </location>
</feature>
<evidence type="ECO:0000313" key="9">
    <source>
        <dbReference type="EMBL" id="VVW50937.1"/>
    </source>
</evidence>
<comment type="similarity">
    <text evidence="6">Belongs to the AP2/ERF transcription factor family. ERF subfamily.</text>
</comment>
<dbReference type="EMBL" id="LR721784">
    <property type="protein sequence ID" value="VVW50937.1"/>
    <property type="molecule type" value="Genomic_DNA"/>
</dbReference>
<evidence type="ECO:0000259" key="8">
    <source>
        <dbReference type="PROSITE" id="PS51032"/>
    </source>
</evidence>
<keyword evidence="3" id="KW-0238">DNA-binding</keyword>
<proteinExistence type="inferred from homology"/>
<evidence type="ECO:0000256" key="3">
    <source>
        <dbReference type="ARBA" id="ARBA00023125"/>
    </source>
</evidence>
<dbReference type="GO" id="GO:0045893">
    <property type="term" value="P:positive regulation of DNA-templated transcription"/>
    <property type="evidence" value="ECO:0007669"/>
    <property type="project" value="TreeGrafter"/>
</dbReference>
<evidence type="ECO:0000256" key="2">
    <source>
        <dbReference type="ARBA" id="ARBA00023015"/>
    </source>
</evidence>
<dbReference type="GO" id="GO:0003700">
    <property type="term" value="F:DNA-binding transcription factor activity"/>
    <property type="evidence" value="ECO:0007669"/>
    <property type="project" value="InterPro"/>
</dbReference>
<feature type="region of interest" description="Disordered" evidence="7">
    <location>
        <begin position="141"/>
        <end position="203"/>
    </location>
</feature>
<dbReference type="GO" id="GO:0006950">
    <property type="term" value="P:response to stress"/>
    <property type="evidence" value="ECO:0007669"/>
    <property type="project" value="TreeGrafter"/>
</dbReference>
<evidence type="ECO:0000256" key="6">
    <source>
        <dbReference type="ARBA" id="ARBA00024343"/>
    </source>
</evidence>
<dbReference type="GO" id="GO:0005634">
    <property type="term" value="C:nucleus"/>
    <property type="evidence" value="ECO:0007669"/>
    <property type="project" value="UniProtKB-SubCell"/>
</dbReference>
<dbReference type="Gramene" id="NC6G0153920.1">
    <property type="protein sequence ID" value="NC6G0153920.1:cds"/>
    <property type="gene ID" value="NC6G0153920"/>
</dbReference>
<dbReference type="InterPro" id="IPR036955">
    <property type="entry name" value="AP2/ERF_dom_sf"/>
</dbReference>
<accession>A0A5K1EJM7</accession>
<dbReference type="PROSITE" id="PS51032">
    <property type="entry name" value="AP2_ERF"/>
    <property type="match status" value="1"/>
</dbReference>
<dbReference type="AlphaFoldDB" id="A0A5K1EJM7"/>
<feature type="compositionally biased region" description="Basic residues" evidence="7">
    <location>
        <begin position="7"/>
        <end position="17"/>
    </location>
</feature>
<dbReference type="SUPFAM" id="SSF54171">
    <property type="entry name" value="DNA-binding domain"/>
    <property type="match status" value="1"/>
</dbReference>
<evidence type="ECO:0000256" key="4">
    <source>
        <dbReference type="ARBA" id="ARBA00023163"/>
    </source>
</evidence>
<evidence type="ECO:0000256" key="1">
    <source>
        <dbReference type="ARBA" id="ARBA00004123"/>
    </source>
</evidence>
<dbReference type="FunFam" id="3.30.730.10:FF:000001">
    <property type="entry name" value="Ethylene-responsive transcription factor 2"/>
    <property type="match status" value="1"/>
</dbReference>
<protein>
    <recommendedName>
        <fullName evidence="8">AP2/ERF domain-containing protein</fullName>
    </recommendedName>
</protein>
<dbReference type="PANTHER" id="PTHR31241:SF2">
    <property type="entry name" value="DEHYDRATION-RESPONSIVE ELEMENT-BINDING PROTEIN 2F"/>
    <property type="match status" value="1"/>
</dbReference>
<dbReference type="OMA" id="SHKFKWF"/>
<keyword evidence="2" id="KW-0805">Transcription regulation</keyword>
<dbReference type="OrthoDB" id="550883at2759"/>
<feature type="domain" description="AP2/ERF" evidence="8">
    <location>
        <begin position="29"/>
        <end position="86"/>
    </location>
</feature>
<feature type="compositionally biased region" description="Polar residues" evidence="7">
    <location>
        <begin position="145"/>
        <end position="160"/>
    </location>
</feature>